<feature type="domain" description="O-acyltransferase WSD1 C-terminal" evidence="13">
    <location>
        <begin position="335"/>
        <end position="473"/>
    </location>
</feature>
<keyword evidence="7" id="KW-0319">Glycerol metabolism</keyword>
<dbReference type="EMBL" id="BMHI01000001">
    <property type="protein sequence ID" value="GGB16713.1"/>
    <property type="molecule type" value="Genomic_DNA"/>
</dbReference>
<evidence type="ECO:0000256" key="6">
    <source>
        <dbReference type="ARBA" id="ARBA00022679"/>
    </source>
</evidence>
<evidence type="ECO:0000259" key="12">
    <source>
        <dbReference type="Pfam" id="PF03007"/>
    </source>
</evidence>
<comment type="pathway">
    <text evidence="2">Lipid metabolism.</text>
</comment>
<comment type="catalytic activity">
    <reaction evidence="10">
        <text>an acyl-CoA + a 1,2-diacyl-sn-glycerol = a triacyl-sn-glycerol + CoA</text>
        <dbReference type="Rhea" id="RHEA:10868"/>
        <dbReference type="ChEBI" id="CHEBI:17815"/>
        <dbReference type="ChEBI" id="CHEBI:57287"/>
        <dbReference type="ChEBI" id="CHEBI:58342"/>
        <dbReference type="ChEBI" id="CHEBI:64615"/>
        <dbReference type="EC" id="2.3.1.20"/>
    </reaction>
</comment>
<proteinExistence type="inferred from homology"/>
<dbReference type="EC" id="2.3.1.20" evidence="4"/>
<evidence type="ECO:0000256" key="7">
    <source>
        <dbReference type="ARBA" id="ARBA00022798"/>
    </source>
</evidence>
<keyword evidence="15" id="KW-1185">Reference proteome</keyword>
<comment type="similarity">
    <text evidence="3">Belongs to the long-chain O-acyltransferase family.</text>
</comment>
<name>A0A916SVZ2_9MICO</name>
<dbReference type="PANTHER" id="PTHR31650">
    <property type="entry name" value="O-ACYLTRANSFERASE (WSD1-LIKE) FAMILY PROTEIN"/>
    <property type="match status" value="1"/>
</dbReference>
<dbReference type="Pfam" id="PF06974">
    <property type="entry name" value="WS_DGAT_C"/>
    <property type="match status" value="1"/>
</dbReference>
<dbReference type="GO" id="GO:0005886">
    <property type="term" value="C:plasma membrane"/>
    <property type="evidence" value="ECO:0007669"/>
    <property type="project" value="TreeGrafter"/>
</dbReference>
<evidence type="ECO:0000256" key="2">
    <source>
        <dbReference type="ARBA" id="ARBA00005189"/>
    </source>
</evidence>
<feature type="region of interest" description="Disordered" evidence="11">
    <location>
        <begin position="178"/>
        <end position="198"/>
    </location>
</feature>
<organism evidence="14 15">
    <name type="scientific">Flexivirga endophytica</name>
    <dbReference type="NCBI Taxonomy" id="1849103"/>
    <lineage>
        <taxon>Bacteria</taxon>
        <taxon>Bacillati</taxon>
        <taxon>Actinomycetota</taxon>
        <taxon>Actinomycetes</taxon>
        <taxon>Micrococcales</taxon>
        <taxon>Dermacoccaceae</taxon>
        <taxon>Flexivirga</taxon>
    </lineage>
</organism>
<dbReference type="Pfam" id="PF03007">
    <property type="entry name" value="WS_DGAT_cat"/>
    <property type="match status" value="1"/>
</dbReference>
<evidence type="ECO:0000256" key="9">
    <source>
        <dbReference type="ARBA" id="ARBA00023315"/>
    </source>
</evidence>
<sequence length="480" mass="51214">MASGHIDDRTDRERWAAAAAWSHRPTLDPVETILWRSERHPTLSATNCVVILLDEEPDWERFHAAYEWGTKLVRRLRQRVMEPAVPTTAPVWVDDDDFDIDRHVHRRDLGGDGRTEDVIQAAEAIALAPIDRHRPLWDATLFTGMTHGSAACVLRIHHTFADTPGTVQLLSMLLSRTREHTPDKPTAPSAAPQPAPTDPIRLSAIGGFGSLVGAPRRALTAAGRGFAAIRDPLGAVSEGMRYAASVRRLTAGAPALPSPLLTDREGTDWQFLTLTTPLDGLTASARAVGGSLQDVFIAAVLAGLRRYHQEHGVELEDLSMSVRVSLNRAEDPSSGNRFAGAMIAAPIGIADAADRIAAVRGEVLSLHTEEALDALRAAAPVTGVLPSQLLVALQRSGAVADASIAVNAGPTRTSYMAGAEVTGIFAFGPLPGVAISASLLSCVDTACIAVNVDGRAVKDLPQLRRCLQEGLDETLSFTGE</sequence>
<dbReference type="InterPro" id="IPR004255">
    <property type="entry name" value="O-acyltransferase_WSD1_N"/>
</dbReference>
<evidence type="ECO:0000256" key="8">
    <source>
        <dbReference type="ARBA" id="ARBA00023098"/>
    </source>
</evidence>
<keyword evidence="6" id="KW-0808">Transferase</keyword>
<dbReference type="GO" id="GO:0071731">
    <property type="term" value="P:response to nitric oxide"/>
    <property type="evidence" value="ECO:0007669"/>
    <property type="project" value="TreeGrafter"/>
</dbReference>
<dbReference type="RefSeq" id="WP_188835205.1">
    <property type="nucleotide sequence ID" value="NZ_BMHI01000001.1"/>
</dbReference>
<dbReference type="SUPFAM" id="SSF52777">
    <property type="entry name" value="CoA-dependent acyltransferases"/>
    <property type="match status" value="1"/>
</dbReference>
<dbReference type="GO" id="GO:0051701">
    <property type="term" value="P:biological process involved in interaction with host"/>
    <property type="evidence" value="ECO:0007669"/>
    <property type="project" value="TreeGrafter"/>
</dbReference>
<dbReference type="InterPro" id="IPR045034">
    <property type="entry name" value="O-acyltransferase_WSD1-like"/>
</dbReference>
<dbReference type="AlphaFoldDB" id="A0A916SVZ2"/>
<evidence type="ECO:0000256" key="10">
    <source>
        <dbReference type="ARBA" id="ARBA00048109"/>
    </source>
</evidence>
<evidence type="ECO:0000313" key="14">
    <source>
        <dbReference type="EMBL" id="GGB16713.1"/>
    </source>
</evidence>
<dbReference type="Proteomes" id="UP000636793">
    <property type="component" value="Unassembled WGS sequence"/>
</dbReference>
<keyword evidence="9" id="KW-0012">Acyltransferase</keyword>
<dbReference type="GO" id="GO:0006071">
    <property type="term" value="P:glycerol metabolic process"/>
    <property type="evidence" value="ECO:0007669"/>
    <property type="project" value="UniProtKB-KW"/>
</dbReference>
<dbReference type="GO" id="GO:0001666">
    <property type="term" value="P:response to hypoxia"/>
    <property type="evidence" value="ECO:0007669"/>
    <property type="project" value="TreeGrafter"/>
</dbReference>
<evidence type="ECO:0000256" key="3">
    <source>
        <dbReference type="ARBA" id="ARBA00009587"/>
    </source>
</evidence>
<comment type="caution">
    <text evidence="14">The sequence shown here is derived from an EMBL/GenBank/DDBJ whole genome shotgun (WGS) entry which is preliminary data.</text>
</comment>
<comment type="pathway">
    <text evidence="1">Glycerolipid metabolism; triacylglycerol biosynthesis.</text>
</comment>
<accession>A0A916SVZ2</accession>
<evidence type="ECO:0000256" key="5">
    <source>
        <dbReference type="ARBA" id="ARBA00022516"/>
    </source>
</evidence>
<reference evidence="14" key="1">
    <citation type="journal article" date="2014" name="Int. J. Syst. Evol. Microbiol.">
        <title>Complete genome sequence of Corynebacterium casei LMG S-19264T (=DSM 44701T), isolated from a smear-ripened cheese.</title>
        <authorList>
            <consortium name="US DOE Joint Genome Institute (JGI-PGF)"/>
            <person name="Walter F."/>
            <person name="Albersmeier A."/>
            <person name="Kalinowski J."/>
            <person name="Ruckert C."/>
        </authorList>
    </citation>
    <scope>NUCLEOTIDE SEQUENCE</scope>
    <source>
        <strain evidence="14">CGMCC 1.15085</strain>
    </source>
</reference>
<dbReference type="PANTHER" id="PTHR31650:SF1">
    <property type="entry name" value="WAX ESTER SYNTHASE_DIACYLGLYCEROL ACYLTRANSFERASE 4-RELATED"/>
    <property type="match status" value="1"/>
</dbReference>
<keyword evidence="5" id="KW-0444">Lipid biosynthesis</keyword>
<dbReference type="InterPro" id="IPR009721">
    <property type="entry name" value="O-acyltransferase_WSD1_C"/>
</dbReference>
<evidence type="ECO:0000259" key="13">
    <source>
        <dbReference type="Pfam" id="PF06974"/>
    </source>
</evidence>
<evidence type="ECO:0000256" key="1">
    <source>
        <dbReference type="ARBA" id="ARBA00004771"/>
    </source>
</evidence>
<keyword evidence="8" id="KW-0443">Lipid metabolism</keyword>
<reference evidence="14" key="2">
    <citation type="submission" date="2020-09" db="EMBL/GenBank/DDBJ databases">
        <authorList>
            <person name="Sun Q."/>
            <person name="Zhou Y."/>
        </authorList>
    </citation>
    <scope>NUCLEOTIDE SEQUENCE</scope>
    <source>
        <strain evidence="14">CGMCC 1.15085</strain>
    </source>
</reference>
<dbReference type="GO" id="GO:0004144">
    <property type="term" value="F:diacylglycerol O-acyltransferase activity"/>
    <property type="evidence" value="ECO:0007669"/>
    <property type="project" value="UniProtKB-EC"/>
</dbReference>
<protein>
    <recommendedName>
        <fullName evidence="4">diacylglycerol O-acyltransferase</fullName>
        <ecNumber evidence="4">2.3.1.20</ecNumber>
    </recommendedName>
</protein>
<dbReference type="GO" id="GO:0019432">
    <property type="term" value="P:triglyceride biosynthetic process"/>
    <property type="evidence" value="ECO:0007669"/>
    <property type="project" value="TreeGrafter"/>
</dbReference>
<evidence type="ECO:0000313" key="15">
    <source>
        <dbReference type="Proteomes" id="UP000636793"/>
    </source>
</evidence>
<feature type="domain" description="O-acyltransferase WSD1-like N-terminal" evidence="12">
    <location>
        <begin position="31"/>
        <end position="296"/>
    </location>
</feature>
<evidence type="ECO:0000256" key="4">
    <source>
        <dbReference type="ARBA" id="ARBA00013244"/>
    </source>
</evidence>
<gene>
    <name evidence="14" type="ORF">GCM10011492_03120</name>
</gene>
<evidence type="ECO:0000256" key="11">
    <source>
        <dbReference type="SAM" id="MobiDB-lite"/>
    </source>
</evidence>